<keyword evidence="4" id="KW-0540">Nuclease</keyword>
<evidence type="ECO:0000256" key="8">
    <source>
        <dbReference type="SAM" id="MobiDB-lite"/>
    </source>
</evidence>
<comment type="subcellular location">
    <subcellularLocation>
        <location evidence="2">Nucleus</location>
    </subcellularLocation>
</comment>
<evidence type="ECO:0000256" key="4">
    <source>
        <dbReference type="ARBA" id="ARBA00022722"/>
    </source>
</evidence>
<feature type="domain" description="DUF8040" evidence="11">
    <location>
        <begin position="12"/>
        <end position="98"/>
    </location>
</feature>
<keyword evidence="7" id="KW-0539">Nucleus</keyword>
<evidence type="ECO:0000313" key="12">
    <source>
        <dbReference type="EMBL" id="KAG8365814.1"/>
    </source>
</evidence>
<keyword evidence="6" id="KW-0378">Hydrolase</keyword>
<sequence>MADRIPDQVSHMRRIVEYSDTSCVNNLRMNRNAFGRLFYLLEHVGGLIDSRHVNIPEKVCMFLSTLAHHKKNCIVKHDFIRSGHTVSKYFHAVLVALLKLYPLIFVTPELVEEDSTDSRWKWFKGCLGALDGSYINVRVRDTEKARYRNRKGEVSINLLGVVDRFCKFVYILPGWEGSAADARVLRDAINRPHGFKVPSGKYYLCDNGYTNCEGFLTSYREVRYHLKDWGDSGATPQNHKEYFNMCHSKAHNVIERTWEMLKMRWAVLRSHAFYPIETQNHIVMACCLLHNFIRMEMPIDPLDHLFSDLYVNNVDADDNMEFIDTVESSTEWSNWRDSVANAIYKQMESSSSQISKGKGPMKTCDQSRRSWTRPEKEVLLTALKEIVAAGWKSDNGFRTGYLRELEQAMIKTFPGTNLRAQPHINSKIHTWKKQYGSLFMMMDKSRVGWNQTTGMLETTDKAWERVVRNDPSARLMGYKSWPFYREWCEVFGKDRATGEGAEDIAEVVGGLMNDENQEEDLVGKEANQQENAGETETTSVNENAGSRSSKKTGKRKRNVVDYQDTVVDLLGAFVENSKDRLGDIARNLSLEYDISLKQREVFKIVENMEGLNEDEKLIASQMLVKNSDDLMLFFCLPAERKIKYVRMKLDGRL</sequence>
<name>A0AAV6W6U3_9LAMI</name>
<gene>
    <name evidence="12" type="ORF">BUALT_Bualt17G0011000</name>
</gene>
<evidence type="ECO:0000256" key="3">
    <source>
        <dbReference type="ARBA" id="ARBA00006958"/>
    </source>
</evidence>
<dbReference type="Pfam" id="PF13359">
    <property type="entry name" value="DDE_Tnp_4"/>
    <property type="match status" value="1"/>
</dbReference>
<dbReference type="InterPro" id="IPR024752">
    <property type="entry name" value="Myb/SANT-like_dom"/>
</dbReference>
<reference evidence="12" key="1">
    <citation type="submission" date="2019-10" db="EMBL/GenBank/DDBJ databases">
        <authorList>
            <person name="Zhang R."/>
            <person name="Pan Y."/>
            <person name="Wang J."/>
            <person name="Ma R."/>
            <person name="Yu S."/>
        </authorList>
    </citation>
    <scope>NUCLEOTIDE SEQUENCE</scope>
    <source>
        <strain evidence="12">LA-IB0</strain>
        <tissue evidence="12">Leaf</tissue>
    </source>
</reference>
<dbReference type="EMBL" id="WHWC01000017">
    <property type="protein sequence ID" value="KAG8365814.1"/>
    <property type="molecule type" value="Genomic_DNA"/>
</dbReference>
<dbReference type="GO" id="GO:0016787">
    <property type="term" value="F:hydrolase activity"/>
    <property type="evidence" value="ECO:0007669"/>
    <property type="project" value="UniProtKB-KW"/>
</dbReference>
<dbReference type="PANTHER" id="PTHR22930">
    <property type="match status" value="1"/>
</dbReference>
<protein>
    <submittedName>
        <fullName evidence="12">Uncharacterized protein</fullName>
    </submittedName>
</protein>
<evidence type="ECO:0000259" key="10">
    <source>
        <dbReference type="Pfam" id="PF13359"/>
    </source>
</evidence>
<keyword evidence="13" id="KW-1185">Reference proteome</keyword>
<comment type="caution">
    <text evidence="12">The sequence shown here is derived from an EMBL/GenBank/DDBJ whole genome shotgun (WGS) entry which is preliminary data.</text>
</comment>
<evidence type="ECO:0000256" key="7">
    <source>
        <dbReference type="ARBA" id="ARBA00023242"/>
    </source>
</evidence>
<evidence type="ECO:0000313" key="13">
    <source>
        <dbReference type="Proteomes" id="UP000826271"/>
    </source>
</evidence>
<evidence type="ECO:0000259" key="9">
    <source>
        <dbReference type="Pfam" id="PF12776"/>
    </source>
</evidence>
<evidence type="ECO:0000256" key="1">
    <source>
        <dbReference type="ARBA" id="ARBA00001968"/>
    </source>
</evidence>
<dbReference type="Proteomes" id="UP000826271">
    <property type="component" value="Unassembled WGS sequence"/>
</dbReference>
<proteinExistence type="inferred from homology"/>
<feature type="domain" description="Myb/SANT-like" evidence="9">
    <location>
        <begin position="370"/>
        <end position="465"/>
    </location>
</feature>
<comment type="similarity">
    <text evidence="3">Belongs to the HARBI1 family.</text>
</comment>
<comment type="cofactor">
    <cofactor evidence="1">
        <name>a divalent metal cation</name>
        <dbReference type="ChEBI" id="CHEBI:60240"/>
    </cofactor>
</comment>
<feature type="region of interest" description="Disordered" evidence="8">
    <location>
        <begin position="523"/>
        <end position="556"/>
    </location>
</feature>
<organism evidence="12 13">
    <name type="scientific">Buddleja alternifolia</name>
    <dbReference type="NCBI Taxonomy" id="168488"/>
    <lineage>
        <taxon>Eukaryota</taxon>
        <taxon>Viridiplantae</taxon>
        <taxon>Streptophyta</taxon>
        <taxon>Embryophyta</taxon>
        <taxon>Tracheophyta</taxon>
        <taxon>Spermatophyta</taxon>
        <taxon>Magnoliopsida</taxon>
        <taxon>eudicotyledons</taxon>
        <taxon>Gunneridae</taxon>
        <taxon>Pentapetalae</taxon>
        <taxon>asterids</taxon>
        <taxon>lamiids</taxon>
        <taxon>Lamiales</taxon>
        <taxon>Scrophulariaceae</taxon>
        <taxon>Buddlejeae</taxon>
        <taxon>Buddleja</taxon>
    </lineage>
</organism>
<dbReference type="PANTHER" id="PTHR22930:SF281">
    <property type="entry name" value="NUCLEASE"/>
    <property type="match status" value="1"/>
</dbReference>
<evidence type="ECO:0000256" key="5">
    <source>
        <dbReference type="ARBA" id="ARBA00022723"/>
    </source>
</evidence>
<dbReference type="AlphaFoldDB" id="A0AAV6W6U3"/>
<evidence type="ECO:0000256" key="2">
    <source>
        <dbReference type="ARBA" id="ARBA00004123"/>
    </source>
</evidence>
<feature type="compositionally biased region" description="Polar residues" evidence="8">
    <location>
        <begin position="526"/>
        <end position="544"/>
    </location>
</feature>
<dbReference type="GO" id="GO:0005634">
    <property type="term" value="C:nucleus"/>
    <property type="evidence" value="ECO:0007669"/>
    <property type="project" value="UniProtKB-SubCell"/>
</dbReference>
<accession>A0AAV6W6U3</accession>
<dbReference type="InterPro" id="IPR058353">
    <property type="entry name" value="DUF8040"/>
</dbReference>
<dbReference type="Pfam" id="PF26138">
    <property type="entry name" value="DUF8040"/>
    <property type="match status" value="1"/>
</dbReference>
<keyword evidence="5" id="KW-0479">Metal-binding</keyword>
<dbReference type="GO" id="GO:0004518">
    <property type="term" value="F:nuclease activity"/>
    <property type="evidence" value="ECO:0007669"/>
    <property type="project" value="UniProtKB-KW"/>
</dbReference>
<dbReference type="Pfam" id="PF12776">
    <property type="entry name" value="Myb_DNA-bind_3"/>
    <property type="match status" value="1"/>
</dbReference>
<dbReference type="GO" id="GO:0046872">
    <property type="term" value="F:metal ion binding"/>
    <property type="evidence" value="ECO:0007669"/>
    <property type="project" value="UniProtKB-KW"/>
</dbReference>
<evidence type="ECO:0000256" key="6">
    <source>
        <dbReference type="ARBA" id="ARBA00022801"/>
    </source>
</evidence>
<dbReference type="InterPro" id="IPR045249">
    <property type="entry name" value="HARBI1-like"/>
</dbReference>
<dbReference type="InterPro" id="IPR027806">
    <property type="entry name" value="HARBI1_dom"/>
</dbReference>
<feature type="domain" description="DDE Tnp4" evidence="10">
    <location>
        <begin position="131"/>
        <end position="291"/>
    </location>
</feature>
<evidence type="ECO:0000259" key="11">
    <source>
        <dbReference type="Pfam" id="PF26138"/>
    </source>
</evidence>